<dbReference type="GO" id="GO:0050660">
    <property type="term" value="F:flavin adenine dinucleotide binding"/>
    <property type="evidence" value="ECO:0007669"/>
    <property type="project" value="InterPro"/>
</dbReference>
<sequence length="620" mass="67695">MSRLLAAAFIFSAAALPHSPQGRRLAFDSVRNQTYDYVIVGGGLTGLVVANRLSEDKTKSVLVIENGQVDESPAASIPTFSQNLNIKSLYPITSAPEPRMANRTYDVRVGNVVGGGSVVNGMQFDRGSNADYDAWEDLGNKGWGWKGLEPYFKKTFTFTPPSESTQKEIGITYDDSAYGNGPVQVSIPTYQYPDYKPIFDSWRDKGIPLPKEGFASPLGAFWTPNTINNATASRSDARITYYNPVQSRPNLKLLINTHVDEILFSKDTEGHLTAQGFKITSNTDGTTTHVFGSQEVILAAGGVFTPHLLMVSGLGPKDVLTAAKIHVKRDTPAVGSNFQDHVPAYMSFNLSNRAWPNPDTLASNATFNASAAAQYAKDRTGPWSFGRGNAAAFLTFKQLSSKYKTITAKIAAQEPVDFLPKRYSHVHALYAGYVRQRDILLAHYLGDSAAIVELPIQPTGRASIVLQKPLSRGTITLNTTHPQSYPIVFHNAFQNPVDVAVLGELVRWNRKHWASPSLARYSPVENVPGVQYQTDEDLLQAFVAQNQITPLFAHPSGGCSMMPEELGGCVSDTLEVYGVRKLSVVDASILPMIPAAHLQATMYAVAEKAADIIKQRQHAQ</sequence>
<comment type="cofactor">
    <cofactor evidence="3">
        <name>FAD</name>
        <dbReference type="ChEBI" id="CHEBI:57692"/>
    </cofactor>
</comment>
<evidence type="ECO:0000256" key="5">
    <source>
        <dbReference type="SAM" id="SignalP"/>
    </source>
</evidence>
<dbReference type="Gene3D" id="3.30.560.10">
    <property type="entry name" value="Glucose Oxidase, domain 3"/>
    <property type="match status" value="1"/>
</dbReference>
<dbReference type="GO" id="GO:0044550">
    <property type="term" value="P:secondary metabolite biosynthetic process"/>
    <property type="evidence" value="ECO:0007669"/>
    <property type="project" value="TreeGrafter"/>
</dbReference>
<evidence type="ECO:0000256" key="1">
    <source>
        <dbReference type="ARBA" id="ARBA00010790"/>
    </source>
</evidence>
<feature type="signal peptide" evidence="5">
    <location>
        <begin position="1"/>
        <end position="15"/>
    </location>
</feature>
<name>A0A6A6X966_9PLEO</name>
<dbReference type="SUPFAM" id="SSF51905">
    <property type="entry name" value="FAD/NAD(P)-binding domain"/>
    <property type="match status" value="1"/>
</dbReference>
<dbReference type="PANTHER" id="PTHR11552">
    <property type="entry name" value="GLUCOSE-METHANOL-CHOLINE GMC OXIDOREDUCTASE"/>
    <property type="match status" value="1"/>
</dbReference>
<dbReference type="InterPro" id="IPR012132">
    <property type="entry name" value="GMC_OxRdtase"/>
</dbReference>
<keyword evidence="3 4" id="KW-0274">FAD</keyword>
<dbReference type="InterPro" id="IPR036188">
    <property type="entry name" value="FAD/NAD-bd_sf"/>
</dbReference>
<evidence type="ECO:0000313" key="8">
    <source>
        <dbReference type="Proteomes" id="UP000799757"/>
    </source>
</evidence>
<dbReference type="Pfam" id="PF00732">
    <property type="entry name" value="GMC_oxred_N"/>
    <property type="match status" value="1"/>
</dbReference>
<dbReference type="GO" id="GO:0016614">
    <property type="term" value="F:oxidoreductase activity, acting on CH-OH group of donors"/>
    <property type="evidence" value="ECO:0007669"/>
    <property type="project" value="InterPro"/>
</dbReference>
<protein>
    <submittedName>
        <fullName evidence="7">GMC oxidoreductase</fullName>
    </submittedName>
</protein>
<keyword evidence="4" id="KW-0285">Flavoprotein</keyword>
<dbReference type="Proteomes" id="UP000799757">
    <property type="component" value="Unassembled WGS sequence"/>
</dbReference>
<feature type="active site" description="Proton acceptor" evidence="2">
    <location>
        <position position="597"/>
    </location>
</feature>
<organism evidence="7 8">
    <name type="scientific">Melanomma pulvis-pyrius CBS 109.77</name>
    <dbReference type="NCBI Taxonomy" id="1314802"/>
    <lineage>
        <taxon>Eukaryota</taxon>
        <taxon>Fungi</taxon>
        <taxon>Dikarya</taxon>
        <taxon>Ascomycota</taxon>
        <taxon>Pezizomycotina</taxon>
        <taxon>Dothideomycetes</taxon>
        <taxon>Pleosporomycetidae</taxon>
        <taxon>Pleosporales</taxon>
        <taxon>Melanommataceae</taxon>
        <taxon>Melanomma</taxon>
    </lineage>
</organism>
<evidence type="ECO:0000259" key="6">
    <source>
        <dbReference type="PROSITE" id="PS00623"/>
    </source>
</evidence>
<feature type="binding site" evidence="3">
    <location>
        <position position="259"/>
    </location>
    <ligand>
        <name>FAD</name>
        <dbReference type="ChEBI" id="CHEBI:57692"/>
    </ligand>
</feature>
<accession>A0A6A6X966</accession>
<dbReference type="Gene3D" id="3.50.50.60">
    <property type="entry name" value="FAD/NAD(P)-binding domain"/>
    <property type="match status" value="1"/>
</dbReference>
<feature type="binding site" evidence="3">
    <location>
        <position position="112"/>
    </location>
    <ligand>
        <name>FAD</name>
        <dbReference type="ChEBI" id="CHEBI:57692"/>
    </ligand>
</feature>
<dbReference type="SUPFAM" id="SSF54373">
    <property type="entry name" value="FAD-linked reductases, C-terminal domain"/>
    <property type="match status" value="1"/>
</dbReference>
<feature type="active site" description="Proton donor" evidence="2">
    <location>
        <position position="554"/>
    </location>
</feature>
<keyword evidence="8" id="KW-1185">Reference proteome</keyword>
<dbReference type="InterPro" id="IPR000172">
    <property type="entry name" value="GMC_OxRdtase_N"/>
</dbReference>
<keyword evidence="5" id="KW-0732">Signal</keyword>
<dbReference type="PANTHER" id="PTHR11552:SF115">
    <property type="entry name" value="DEHYDROGENASE XPTC-RELATED"/>
    <property type="match status" value="1"/>
</dbReference>
<dbReference type="InterPro" id="IPR007867">
    <property type="entry name" value="GMC_OxRtase_C"/>
</dbReference>
<dbReference type="OrthoDB" id="269227at2759"/>
<dbReference type="PIRSF" id="PIRSF000137">
    <property type="entry name" value="Alcohol_oxidase"/>
    <property type="match status" value="1"/>
</dbReference>
<comment type="similarity">
    <text evidence="1 4">Belongs to the GMC oxidoreductase family.</text>
</comment>
<feature type="chain" id="PRO_5025474233" evidence="5">
    <location>
        <begin position="16"/>
        <end position="620"/>
    </location>
</feature>
<feature type="domain" description="Glucose-methanol-choline oxidoreductase N-terminal" evidence="6">
    <location>
        <begin position="110"/>
        <end position="133"/>
    </location>
</feature>
<reference evidence="7" key="1">
    <citation type="journal article" date="2020" name="Stud. Mycol.">
        <title>101 Dothideomycetes genomes: a test case for predicting lifestyles and emergence of pathogens.</title>
        <authorList>
            <person name="Haridas S."/>
            <person name="Albert R."/>
            <person name="Binder M."/>
            <person name="Bloem J."/>
            <person name="Labutti K."/>
            <person name="Salamov A."/>
            <person name="Andreopoulos B."/>
            <person name="Baker S."/>
            <person name="Barry K."/>
            <person name="Bills G."/>
            <person name="Bluhm B."/>
            <person name="Cannon C."/>
            <person name="Castanera R."/>
            <person name="Culley D."/>
            <person name="Daum C."/>
            <person name="Ezra D."/>
            <person name="Gonzalez J."/>
            <person name="Henrissat B."/>
            <person name="Kuo A."/>
            <person name="Liang C."/>
            <person name="Lipzen A."/>
            <person name="Lutzoni F."/>
            <person name="Magnuson J."/>
            <person name="Mondo S."/>
            <person name="Nolan M."/>
            <person name="Ohm R."/>
            <person name="Pangilinan J."/>
            <person name="Park H.-J."/>
            <person name="Ramirez L."/>
            <person name="Alfaro M."/>
            <person name="Sun H."/>
            <person name="Tritt A."/>
            <person name="Yoshinaga Y."/>
            <person name="Zwiers L.-H."/>
            <person name="Turgeon B."/>
            <person name="Goodwin S."/>
            <person name="Spatafora J."/>
            <person name="Crous P."/>
            <person name="Grigoriev I."/>
        </authorList>
    </citation>
    <scope>NUCLEOTIDE SEQUENCE</scope>
    <source>
        <strain evidence="7">CBS 109.77</strain>
    </source>
</reference>
<proteinExistence type="inferred from homology"/>
<evidence type="ECO:0000256" key="3">
    <source>
        <dbReference type="PIRSR" id="PIRSR000137-2"/>
    </source>
</evidence>
<evidence type="ECO:0000256" key="4">
    <source>
        <dbReference type="RuleBase" id="RU003968"/>
    </source>
</evidence>
<gene>
    <name evidence="7" type="ORF">K505DRAFT_307285</name>
</gene>
<evidence type="ECO:0000256" key="2">
    <source>
        <dbReference type="PIRSR" id="PIRSR000137-1"/>
    </source>
</evidence>
<evidence type="ECO:0000313" key="7">
    <source>
        <dbReference type="EMBL" id="KAF2792664.1"/>
    </source>
</evidence>
<dbReference type="Pfam" id="PF05199">
    <property type="entry name" value="GMC_oxred_C"/>
    <property type="match status" value="1"/>
</dbReference>
<dbReference type="PROSITE" id="PS00623">
    <property type="entry name" value="GMC_OXRED_1"/>
    <property type="match status" value="1"/>
</dbReference>
<dbReference type="AlphaFoldDB" id="A0A6A6X966"/>
<dbReference type="EMBL" id="MU001960">
    <property type="protein sequence ID" value="KAF2792664.1"/>
    <property type="molecule type" value="Genomic_DNA"/>
</dbReference>